<evidence type="ECO:0000256" key="1">
    <source>
        <dbReference type="SAM" id="MobiDB-lite"/>
    </source>
</evidence>
<dbReference type="OrthoDB" id="674687at2759"/>
<feature type="region of interest" description="Disordered" evidence="1">
    <location>
        <begin position="86"/>
        <end position="109"/>
    </location>
</feature>
<dbReference type="EMBL" id="JACGCM010002391">
    <property type="protein sequence ID" value="KAF6140353.1"/>
    <property type="molecule type" value="Genomic_DNA"/>
</dbReference>
<proteinExistence type="predicted"/>
<sequence>MLSFWTRRMMLECIGRTRTLRVSQGRRDPECPTRRSSGSTKSQWYALNAQCVAYKGIVAQERFRIAAEKQKKIRIQFVVAQLKIRSSSKDDYDKPSGSAMDESDDEEDI</sequence>
<keyword evidence="3" id="KW-1185">Reference proteome</keyword>
<reference evidence="2 3" key="1">
    <citation type="journal article" date="2020" name="IScience">
        <title>Genome Sequencing of the Endangered Kingdonia uniflora (Circaeasteraceae, Ranunculales) Reveals Potential Mechanisms of Evolutionary Specialization.</title>
        <authorList>
            <person name="Sun Y."/>
            <person name="Deng T."/>
            <person name="Zhang A."/>
            <person name="Moore M.J."/>
            <person name="Landis J.B."/>
            <person name="Lin N."/>
            <person name="Zhang H."/>
            <person name="Zhang X."/>
            <person name="Huang J."/>
            <person name="Zhang X."/>
            <person name="Sun H."/>
            <person name="Wang H."/>
        </authorList>
    </citation>
    <scope>NUCLEOTIDE SEQUENCE [LARGE SCALE GENOMIC DNA]</scope>
    <source>
        <strain evidence="2">TB1705</strain>
        <tissue evidence="2">Leaf</tissue>
    </source>
</reference>
<comment type="caution">
    <text evidence="2">The sequence shown here is derived from an EMBL/GenBank/DDBJ whole genome shotgun (WGS) entry which is preliminary data.</text>
</comment>
<accession>A0A7J7LCL3</accession>
<dbReference type="AlphaFoldDB" id="A0A7J7LCL3"/>
<feature type="region of interest" description="Disordered" evidence="1">
    <location>
        <begin position="22"/>
        <end position="41"/>
    </location>
</feature>
<organism evidence="2 3">
    <name type="scientific">Kingdonia uniflora</name>
    <dbReference type="NCBI Taxonomy" id="39325"/>
    <lineage>
        <taxon>Eukaryota</taxon>
        <taxon>Viridiplantae</taxon>
        <taxon>Streptophyta</taxon>
        <taxon>Embryophyta</taxon>
        <taxon>Tracheophyta</taxon>
        <taxon>Spermatophyta</taxon>
        <taxon>Magnoliopsida</taxon>
        <taxon>Ranunculales</taxon>
        <taxon>Circaeasteraceae</taxon>
        <taxon>Kingdonia</taxon>
    </lineage>
</organism>
<evidence type="ECO:0000313" key="3">
    <source>
        <dbReference type="Proteomes" id="UP000541444"/>
    </source>
</evidence>
<gene>
    <name evidence="2" type="ORF">GIB67_011372</name>
</gene>
<name>A0A7J7LCL3_9MAGN</name>
<protein>
    <submittedName>
        <fullName evidence="2">Uncharacterized protein</fullName>
    </submittedName>
</protein>
<evidence type="ECO:0000313" key="2">
    <source>
        <dbReference type="EMBL" id="KAF6140353.1"/>
    </source>
</evidence>
<dbReference type="Proteomes" id="UP000541444">
    <property type="component" value="Unassembled WGS sequence"/>
</dbReference>